<dbReference type="InterPro" id="IPR050807">
    <property type="entry name" value="TransReg_Diox_bact_type"/>
</dbReference>
<feature type="domain" description="HTH cro/C1-type" evidence="3">
    <location>
        <begin position="86"/>
        <end position="141"/>
    </location>
</feature>
<name>D4CXJ6_9FUSO</name>
<dbReference type="AlphaFoldDB" id="D4CXJ6"/>
<accession>D4CXJ6</accession>
<dbReference type="STRING" id="546275.FUSPEROL_02157"/>
<dbReference type="CDD" id="cd00093">
    <property type="entry name" value="HTH_XRE"/>
    <property type="match status" value="2"/>
</dbReference>
<dbReference type="HOGENOM" id="CLU_1198381_0_0_0"/>
<dbReference type="PANTHER" id="PTHR46797:SF1">
    <property type="entry name" value="METHYLPHOSPHONATE SYNTHASE"/>
    <property type="match status" value="1"/>
</dbReference>
<evidence type="ECO:0000256" key="1">
    <source>
        <dbReference type="ARBA" id="ARBA00023125"/>
    </source>
</evidence>
<protein>
    <submittedName>
        <fullName evidence="4">DNA-binding helix-turn-helix protein</fullName>
    </submittedName>
</protein>
<gene>
    <name evidence="4" type="ORF">FUSPEROL_02157</name>
</gene>
<keyword evidence="1 4" id="KW-0238">DNA-binding</keyword>
<dbReference type="PROSITE" id="PS50943">
    <property type="entry name" value="HTH_CROC1"/>
    <property type="match status" value="2"/>
</dbReference>
<dbReference type="Pfam" id="PF01381">
    <property type="entry name" value="HTH_3"/>
    <property type="match status" value="1"/>
</dbReference>
<dbReference type="GO" id="GO:0003677">
    <property type="term" value="F:DNA binding"/>
    <property type="evidence" value="ECO:0007669"/>
    <property type="project" value="UniProtKB-KW"/>
</dbReference>
<dbReference type="GO" id="GO:0005829">
    <property type="term" value="C:cytosol"/>
    <property type="evidence" value="ECO:0007669"/>
    <property type="project" value="TreeGrafter"/>
</dbReference>
<sequence length="231" mass="27374">MSIGEIIKKRRKKLNLSLKDIAKKLNVSESSISRYENEEIKNMRIDKLILLSEILQVDIKELLNDINFSRKKKKATLKEIEIANKLKTLRIENNLSLKKVADFLNITSSTILKYENTDITNIPIDNINKLAEIYKVNPSYILGLENYDKNEIHLSEEEKELILNLRKEKENNEKLFKESCKKYPELIAELEDILININKTIENDKNKKEEFYYNYDKQLFKKLIQLFQEEC</sequence>
<dbReference type="InterPro" id="IPR010982">
    <property type="entry name" value="Lambda_DNA-bd_dom_sf"/>
</dbReference>
<evidence type="ECO:0000313" key="4">
    <source>
        <dbReference type="EMBL" id="EFE86116.1"/>
    </source>
</evidence>
<proteinExistence type="predicted"/>
<dbReference type="SMART" id="SM00530">
    <property type="entry name" value="HTH_XRE"/>
    <property type="match status" value="2"/>
</dbReference>
<dbReference type="GO" id="GO:0003700">
    <property type="term" value="F:DNA-binding transcription factor activity"/>
    <property type="evidence" value="ECO:0007669"/>
    <property type="project" value="TreeGrafter"/>
</dbReference>
<dbReference type="OrthoDB" id="9815805at2"/>
<keyword evidence="2" id="KW-0175">Coiled coil</keyword>
<evidence type="ECO:0000313" key="5">
    <source>
        <dbReference type="Proteomes" id="UP000003748"/>
    </source>
</evidence>
<dbReference type="SUPFAM" id="SSF47413">
    <property type="entry name" value="lambda repressor-like DNA-binding domains"/>
    <property type="match status" value="2"/>
</dbReference>
<dbReference type="Proteomes" id="UP000003748">
    <property type="component" value="Unassembled WGS sequence"/>
</dbReference>
<feature type="domain" description="HTH cro/C1-type" evidence="3">
    <location>
        <begin position="7"/>
        <end position="62"/>
    </location>
</feature>
<feature type="coiled-coil region" evidence="2">
    <location>
        <begin position="155"/>
        <end position="207"/>
    </location>
</feature>
<comment type="caution">
    <text evidence="4">The sequence shown here is derived from an EMBL/GenBank/DDBJ whole genome shotgun (WGS) entry which is preliminary data.</text>
</comment>
<evidence type="ECO:0000256" key="2">
    <source>
        <dbReference type="SAM" id="Coils"/>
    </source>
</evidence>
<dbReference type="eggNOG" id="COG1396">
    <property type="taxonomic scope" value="Bacteria"/>
</dbReference>
<reference evidence="4 5" key="1">
    <citation type="submission" date="2010-02" db="EMBL/GenBank/DDBJ databases">
        <authorList>
            <person name="Weinstock G."/>
            <person name="Sodergren E."/>
            <person name="Clifton S."/>
            <person name="Fulton L."/>
            <person name="Fulton B."/>
            <person name="Courtney L."/>
            <person name="Fronick C."/>
            <person name="Harrison M."/>
            <person name="Strong C."/>
            <person name="Farmer C."/>
            <person name="Delahaunty K."/>
            <person name="Markovic C."/>
            <person name="Hall O."/>
            <person name="Minx P."/>
            <person name="Tomlinson C."/>
            <person name="Mitreva M."/>
            <person name="Nelson J."/>
            <person name="Hou S."/>
            <person name="Wollam A."/>
            <person name="Pepin K.H."/>
            <person name="Johnson M."/>
            <person name="Bhonagiri V."/>
            <person name="Zhang X."/>
            <person name="Suruliraj S."/>
            <person name="Warren W."/>
            <person name="Chinwalla A."/>
            <person name="Mardis E.R."/>
            <person name="Wilson R.K."/>
        </authorList>
    </citation>
    <scope>NUCLEOTIDE SEQUENCE [LARGE SCALE GENOMIC DNA]</scope>
    <source>
        <strain evidence="4 5">ATCC 33693</strain>
    </source>
</reference>
<dbReference type="Gene3D" id="1.10.260.40">
    <property type="entry name" value="lambda repressor-like DNA-binding domains"/>
    <property type="match status" value="2"/>
</dbReference>
<dbReference type="RefSeq" id="WP_005974973.1">
    <property type="nucleotide sequence ID" value="NZ_GG665898.1"/>
</dbReference>
<organism evidence="4 5">
    <name type="scientific">Fusobacterium periodonticum ATCC 33693</name>
    <dbReference type="NCBI Taxonomy" id="546275"/>
    <lineage>
        <taxon>Bacteria</taxon>
        <taxon>Fusobacteriati</taxon>
        <taxon>Fusobacteriota</taxon>
        <taxon>Fusobacteriia</taxon>
        <taxon>Fusobacteriales</taxon>
        <taxon>Fusobacteriaceae</taxon>
        <taxon>Fusobacterium</taxon>
    </lineage>
</organism>
<dbReference type="InterPro" id="IPR001387">
    <property type="entry name" value="Cro/C1-type_HTH"/>
</dbReference>
<dbReference type="PANTHER" id="PTHR46797">
    <property type="entry name" value="HTH-TYPE TRANSCRIPTIONAL REGULATOR"/>
    <property type="match status" value="1"/>
</dbReference>
<dbReference type="GeneID" id="78420771"/>
<dbReference type="EMBL" id="ACJY01000099">
    <property type="protein sequence ID" value="EFE86116.1"/>
    <property type="molecule type" value="Genomic_DNA"/>
</dbReference>
<dbReference type="Pfam" id="PF12844">
    <property type="entry name" value="HTH_19"/>
    <property type="match status" value="1"/>
</dbReference>
<evidence type="ECO:0000259" key="3">
    <source>
        <dbReference type="PROSITE" id="PS50943"/>
    </source>
</evidence>